<dbReference type="GO" id="GO:0006508">
    <property type="term" value="P:proteolysis"/>
    <property type="evidence" value="ECO:0007669"/>
    <property type="project" value="UniProtKB-KW"/>
</dbReference>
<dbReference type="GO" id="GO:0016579">
    <property type="term" value="P:protein deubiquitination"/>
    <property type="evidence" value="ECO:0007669"/>
    <property type="project" value="TreeGrafter"/>
</dbReference>
<dbReference type="SMART" id="SM01179">
    <property type="entry name" value="DUF862"/>
    <property type="match status" value="1"/>
</dbReference>
<evidence type="ECO:0000313" key="6">
    <source>
        <dbReference type="EMBL" id="KNZ46727.1"/>
    </source>
</evidence>
<sequence length="312" mass="34139">MYSPPPIPSTSQSQSGKLLPATTETTLTIQQQPIISDQPFQNHDQPIQVFLVVYDLLPSGKLSDLAWLFGLGLYHTAVKIPTIGREIAFGGHPHPQASGIFSLPIPQQGKPSMPGLRWKCDIEMGYVKTSNRSETRSTCHPHHLTLPKQSSFHHRTSHDDESGSLIRPPPSALKLLNKSSPSSHDQAYPPRSMMLETKTTSPIFHSRSHASSSSSTISDSQTSFSSTLAPTTTTTTTTSTPLETLAAILDQLDRSPDWYGTSYDLLNRNCNAFSAHLCFLLTGEHAPNWINRAATVGATLPCLVPDEFVYPP</sequence>
<keyword evidence="2" id="KW-0645">Protease</keyword>
<evidence type="ECO:0000259" key="5">
    <source>
        <dbReference type="PROSITE" id="PS51858"/>
    </source>
</evidence>
<evidence type="ECO:0000256" key="1">
    <source>
        <dbReference type="ARBA" id="ARBA00008140"/>
    </source>
</evidence>
<name>A0A0L6UEP5_9BASI</name>
<dbReference type="Pfam" id="PF05903">
    <property type="entry name" value="Peptidase_C97"/>
    <property type="match status" value="2"/>
</dbReference>
<comment type="caution">
    <text evidence="6">The sequence shown here is derived from an EMBL/GenBank/DDBJ whole genome shotgun (WGS) entry which is preliminary data.</text>
</comment>
<dbReference type="OrthoDB" id="412286at2759"/>
<dbReference type="GO" id="GO:0101005">
    <property type="term" value="F:deubiquitinase activity"/>
    <property type="evidence" value="ECO:0007669"/>
    <property type="project" value="TreeGrafter"/>
</dbReference>
<dbReference type="PANTHER" id="PTHR12378">
    <property type="entry name" value="DESUMOYLATING ISOPEPTIDASE"/>
    <property type="match status" value="1"/>
</dbReference>
<dbReference type="Proteomes" id="UP000037035">
    <property type="component" value="Unassembled WGS sequence"/>
</dbReference>
<keyword evidence="7" id="KW-1185">Reference proteome</keyword>
<evidence type="ECO:0000313" key="7">
    <source>
        <dbReference type="Proteomes" id="UP000037035"/>
    </source>
</evidence>
<feature type="region of interest" description="Disordered" evidence="4">
    <location>
        <begin position="204"/>
        <end position="238"/>
    </location>
</feature>
<feature type="domain" description="PPPDE" evidence="5">
    <location>
        <begin position="47"/>
        <end position="308"/>
    </location>
</feature>
<dbReference type="Gene3D" id="3.90.1720.30">
    <property type="entry name" value="PPPDE domains"/>
    <property type="match status" value="2"/>
</dbReference>
<proteinExistence type="inferred from homology"/>
<evidence type="ECO:0000256" key="2">
    <source>
        <dbReference type="ARBA" id="ARBA00022670"/>
    </source>
</evidence>
<gene>
    <name evidence="6" type="ORF">VP01_6g4</name>
</gene>
<keyword evidence="3" id="KW-0378">Hydrolase</keyword>
<dbReference type="InterPro" id="IPR042266">
    <property type="entry name" value="PPPDE_sf"/>
</dbReference>
<feature type="region of interest" description="Disordered" evidence="4">
    <location>
        <begin position="131"/>
        <end position="190"/>
    </location>
</feature>
<evidence type="ECO:0000256" key="3">
    <source>
        <dbReference type="ARBA" id="ARBA00022801"/>
    </source>
</evidence>
<dbReference type="EMBL" id="LAVV01012384">
    <property type="protein sequence ID" value="KNZ46727.1"/>
    <property type="molecule type" value="Genomic_DNA"/>
</dbReference>
<dbReference type="AlphaFoldDB" id="A0A0L6UEP5"/>
<feature type="compositionally biased region" description="Low complexity" evidence="4">
    <location>
        <begin position="209"/>
        <end position="238"/>
    </location>
</feature>
<dbReference type="STRING" id="27349.A0A0L6UEP5"/>
<reference evidence="6 7" key="1">
    <citation type="submission" date="2015-08" db="EMBL/GenBank/DDBJ databases">
        <title>Next Generation Sequencing and Analysis of the Genome of Puccinia sorghi L Schw, the Causal Agent of Maize Common Rust.</title>
        <authorList>
            <person name="Rochi L."/>
            <person name="Burguener G."/>
            <person name="Darino M."/>
            <person name="Turjanski A."/>
            <person name="Kreff E."/>
            <person name="Dieguez M.J."/>
            <person name="Sacco F."/>
        </authorList>
    </citation>
    <scope>NUCLEOTIDE SEQUENCE [LARGE SCALE GENOMIC DNA]</scope>
    <source>
        <strain evidence="6 7">RO10H11247</strain>
    </source>
</reference>
<protein>
    <recommendedName>
        <fullName evidence="5">PPPDE domain-containing protein</fullName>
    </recommendedName>
</protein>
<dbReference type="PROSITE" id="PS51858">
    <property type="entry name" value="PPPDE"/>
    <property type="match status" value="1"/>
</dbReference>
<feature type="compositionally biased region" description="Basic residues" evidence="4">
    <location>
        <begin position="139"/>
        <end position="156"/>
    </location>
</feature>
<dbReference type="PANTHER" id="PTHR12378:SF80">
    <property type="entry name" value="IP06716P-RELATED"/>
    <property type="match status" value="1"/>
</dbReference>
<comment type="similarity">
    <text evidence="1">Belongs to the DeSI family.</text>
</comment>
<accession>A0A0L6UEP5</accession>
<dbReference type="InterPro" id="IPR008580">
    <property type="entry name" value="PPPDE_dom"/>
</dbReference>
<dbReference type="VEuPathDB" id="FungiDB:VP01_6g4"/>
<organism evidence="6 7">
    <name type="scientific">Puccinia sorghi</name>
    <dbReference type="NCBI Taxonomy" id="27349"/>
    <lineage>
        <taxon>Eukaryota</taxon>
        <taxon>Fungi</taxon>
        <taxon>Dikarya</taxon>
        <taxon>Basidiomycota</taxon>
        <taxon>Pucciniomycotina</taxon>
        <taxon>Pucciniomycetes</taxon>
        <taxon>Pucciniales</taxon>
        <taxon>Pucciniaceae</taxon>
        <taxon>Puccinia</taxon>
    </lineage>
</organism>
<evidence type="ECO:0000256" key="4">
    <source>
        <dbReference type="SAM" id="MobiDB-lite"/>
    </source>
</evidence>